<keyword evidence="4" id="KW-1185">Reference proteome</keyword>
<feature type="transmembrane region" description="Helical" evidence="1">
    <location>
        <begin position="238"/>
        <end position="258"/>
    </location>
</feature>
<keyword evidence="1" id="KW-0812">Transmembrane</keyword>
<keyword evidence="3" id="KW-0808">Transferase</keyword>
<feature type="transmembrane region" description="Helical" evidence="1">
    <location>
        <begin position="34"/>
        <end position="52"/>
    </location>
</feature>
<feature type="transmembrane region" description="Helical" evidence="1">
    <location>
        <begin position="306"/>
        <end position="331"/>
    </location>
</feature>
<evidence type="ECO:0000313" key="4">
    <source>
        <dbReference type="Proteomes" id="UP000292452"/>
    </source>
</evidence>
<dbReference type="GO" id="GO:0016747">
    <property type="term" value="F:acyltransferase activity, transferring groups other than amino-acyl groups"/>
    <property type="evidence" value="ECO:0007669"/>
    <property type="project" value="InterPro"/>
</dbReference>
<keyword evidence="3" id="KW-0012">Acyltransferase</keyword>
<feature type="transmembrane region" description="Helical" evidence="1">
    <location>
        <begin position="278"/>
        <end position="294"/>
    </location>
</feature>
<organism evidence="3 4">
    <name type="scientific">Streptomyces kasugaensis</name>
    <dbReference type="NCBI Taxonomy" id="1946"/>
    <lineage>
        <taxon>Bacteria</taxon>
        <taxon>Bacillati</taxon>
        <taxon>Actinomycetota</taxon>
        <taxon>Actinomycetes</taxon>
        <taxon>Kitasatosporales</taxon>
        <taxon>Streptomycetaceae</taxon>
        <taxon>Streptomyces</taxon>
    </lineage>
</organism>
<comment type="caution">
    <text evidence="3">The sequence shown here is derived from an EMBL/GenBank/DDBJ whole genome shotgun (WGS) entry which is preliminary data.</text>
</comment>
<feature type="transmembrane region" description="Helical" evidence="1">
    <location>
        <begin position="72"/>
        <end position="92"/>
    </location>
</feature>
<evidence type="ECO:0000313" key="3">
    <source>
        <dbReference type="EMBL" id="TBO56646.1"/>
    </source>
</evidence>
<dbReference type="RefSeq" id="WP_131125183.1">
    <property type="nucleotide sequence ID" value="NZ_SIXH01000312.1"/>
</dbReference>
<accession>A0A4Q9HP48</accession>
<reference evidence="3 4" key="1">
    <citation type="submission" date="2019-02" db="EMBL/GenBank/DDBJ databases">
        <title>Draft Genome Sequence of Streptomyces sp. AM-2504, identified by 16S rRNA comparative analysis as a Streptomyces Kasugaensis strain.</title>
        <authorList>
            <person name="Napolioni V."/>
            <person name="Giuliodori A.M."/>
            <person name="Spurio R."/>
            <person name="Fabbretti A."/>
        </authorList>
    </citation>
    <scope>NUCLEOTIDE SEQUENCE [LARGE SCALE GENOMIC DNA]</scope>
    <source>
        <strain evidence="3 4">AM-2504</strain>
    </source>
</reference>
<gene>
    <name evidence="3" type="ORF">EYS09_26885</name>
</gene>
<proteinExistence type="predicted"/>
<feature type="transmembrane region" description="Helical" evidence="1">
    <location>
        <begin position="205"/>
        <end position="226"/>
    </location>
</feature>
<keyword evidence="1" id="KW-1133">Transmembrane helix</keyword>
<feature type="transmembrane region" description="Helical" evidence="1">
    <location>
        <begin position="392"/>
        <end position="408"/>
    </location>
</feature>
<dbReference type="AlphaFoldDB" id="A0A4Q9HP48"/>
<name>A0A4Q9HP48_STRKA</name>
<feature type="transmembrane region" description="Helical" evidence="1">
    <location>
        <begin position="351"/>
        <end position="372"/>
    </location>
</feature>
<dbReference type="InterPro" id="IPR002656">
    <property type="entry name" value="Acyl_transf_3_dom"/>
</dbReference>
<dbReference type="EMBL" id="SIXH01000312">
    <property type="protein sequence ID" value="TBO56646.1"/>
    <property type="molecule type" value="Genomic_DNA"/>
</dbReference>
<feature type="transmembrane region" description="Helical" evidence="1">
    <location>
        <begin position="180"/>
        <end position="199"/>
    </location>
</feature>
<keyword evidence="1" id="KW-0472">Membrane</keyword>
<protein>
    <submittedName>
        <fullName evidence="3">Acyltransferase</fullName>
    </submittedName>
</protein>
<evidence type="ECO:0000259" key="2">
    <source>
        <dbReference type="Pfam" id="PF01757"/>
    </source>
</evidence>
<feature type="transmembrane region" description="Helical" evidence="1">
    <location>
        <begin position="113"/>
        <end position="135"/>
    </location>
</feature>
<feature type="transmembrane region" description="Helical" evidence="1">
    <location>
        <begin position="155"/>
        <end position="173"/>
    </location>
</feature>
<feature type="domain" description="Acyltransferase 3" evidence="2">
    <location>
        <begin position="27"/>
        <end position="371"/>
    </location>
</feature>
<dbReference type="Proteomes" id="UP000292452">
    <property type="component" value="Unassembled WGS sequence"/>
</dbReference>
<dbReference type="Pfam" id="PF01757">
    <property type="entry name" value="Acyl_transf_3"/>
    <property type="match status" value="1"/>
</dbReference>
<sequence>MSLDERTRPRTLQLSTIGSRTPVQRDRAIDGLRALALLAVPTGHWLIGGFVRDPDTSLHNASPLSTFAPLAPITWVLQMLGIFFLVGGYASVQSFRRAAERGEPTGHWVRGRLARLLRPAVGVTAVWALLAPLLYVAGVPETTIHTAATLVVQPLWFVCVYAVVTVLTPYCMAANRRLGAWAAAPLVGTIAIVDFLRYGPFADSIPYWVGLISLFPGWMFAYQLGVSWGEKRLGRRGAWLLLLGGAALFAVLLVVFHYPASMVGVPGQDRTNSHPPSLLVIALAAAQSGAAILLRDRIAALLQRPVLWAPVTAVNASAMTILCWHQTAMVAAALPASYLGAVHGLTTSPDFAAWMLTRLPWLPLFAAILILIAQVTRRFELPWTGVTRTTRILAGGLAVGFSAFALYLL</sequence>
<evidence type="ECO:0000256" key="1">
    <source>
        <dbReference type="SAM" id="Phobius"/>
    </source>
</evidence>